<name>A0A1G2C9P0_9BACT</name>
<gene>
    <name evidence="1" type="ORF">A2855_01100</name>
</gene>
<dbReference type="AlphaFoldDB" id="A0A1G2C9P0"/>
<evidence type="ECO:0000313" key="2">
    <source>
        <dbReference type="Proteomes" id="UP000179059"/>
    </source>
</evidence>
<accession>A0A1G2C9P0</accession>
<sequence>MHIIGGILLLVLVFGVVFFVSTSGVLQSAFGPLGSSLGFKQTTSTVSAVSEYKGEVDIRFVSLGDGVKQPMVVSLKGANATKHEGIVMTGWSLKTDRGTYPIPKVVNLYSPSVPGVPPEDIYLRSGGTINLYSSKNPQGNEQFIRSGLAEWQLWLGAEFLSVPHGTIILRDGKDKTVDEYKY</sequence>
<dbReference type="Proteomes" id="UP000179059">
    <property type="component" value="Unassembled WGS sequence"/>
</dbReference>
<protein>
    <recommendedName>
        <fullName evidence="3">LTD domain-containing protein</fullName>
    </recommendedName>
</protein>
<reference evidence="1 2" key="1">
    <citation type="journal article" date="2016" name="Nat. Commun.">
        <title>Thousands of microbial genomes shed light on interconnected biogeochemical processes in an aquifer system.</title>
        <authorList>
            <person name="Anantharaman K."/>
            <person name="Brown C.T."/>
            <person name="Hug L.A."/>
            <person name="Sharon I."/>
            <person name="Castelle C.J."/>
            <person name="Probst A.J."/>
            <person name="Thomas B.C."/>
            <person name="Singh A."/>
            <person name="Wilkins M.J."/>
            <person name="Karaoz U."/>
            <person name="Brodie E.L."/>
            <person name="Williams K.H."/>
            <person name="Hubbard S.S."/>
            <person name="Banfield J.F."/>
        </authorList>
    </citation>
    <scope>NUCLEOTIDE SEQUENCE [LARGE SCALE GENOMIC DNA]</scope>
</reference>
<dbReference type="EMBL" id="MHKX01000016">
    <property type="protein sequence ID" value="OGY98082.1"/>
    <property type="molecule type" value="Genomic_DNA"/>
</dbReference>
<evidence type="ECO:0000313" key="1">
    <source>
        <dbReference type="EMBL" id="OGY98082.1"/>
    </source>
</evidence>
<proteinExistence type="predicted"/>
<comment type="caution">
    <text evidence="1">The sequence shown here is derived from an EMBL/GenBank/DDBJ whole genome shotgun (WGS) entry which is preliminary data.</text>
</comment>
<dbReference type="STRING" id="1798647.A2855_01100"/>
<evidence type="ECO:0008006" key="3">
    <source>
        <dbReference type="Google" id="ProtNLM"/>
    </source>
</evidence>
<organism evidence="1 2">
    <name type="scientific">Candidatus Liptonbacteria bacterium RIFCSPHIGHO2_01_FULL_57_28</name>
    <dbReference type="NCBI Taxonomy" id="1798647"/>
    <lineage>
        <taxon>Bacteria</taxon>
        <taxon>Candidatus Liptoniibacteriota</taxon>
    </lineage>
</organism>